<organism evidence="9 10">
    <name type="scientific">Stereocaulon virgatum</name>
    <dbReference type="NCBI Taxonomy" id="373712"/>
    <lineage>
        <taxon>Eukaryota</taxon>
        <taxon>Fungi</taxon>
        <taxon>Dikarya</taxon>
        <taxon>Ascomycota</taxon>
        <taxon>Pezizomycotina</taxon>
        <taxon>Lecanoromycetes</taxon>
        <taxon>OSLEUM clade</taxon>
        <taxon>Lecanoromycetidae</taxon>
        <taxon>Lecanorales</taxon>
        <taxon>Lecanorineae</taxon>
        <taxon>Stereocaulaceae</taxon>
        <taxon>Stereocaulon</taxon>
    </lineage>
</organism>
<keyword evidence="7" id="KW-0862">Zinc</keyword>
<dbReference type="Gene3D" id="1.50.10.20">
    <property type="match status" value="1"/>
</dbReference>
<protein>
    <recommendedName>
        <fullName evidence="8">Prenyltransferase alpha-alpha toroid domain-containing protein</fullName>
    </recommendedName>
</protein>
<evidence type="ECO:0000256" key="7">
    <source>
        <dbReference type="ARBA" id="ARBA00022833"/>
    </source>
</evidence>
<dbReference type="SUPFAM" id="SSF48239">
    <property type="entry name" value="Terpenoid cyclases/Protein prenyltransferases"/>
    <property type="match status" value="1"/>
</dbReference>
<gene>
    <name evidence="9" type="ORF">N7G274_006963</name>
</gene>
<dbReference type="InterPro" id="IPR001330">
    <property type="entry name" value="Prenyltrans"/>
</dbReference>
<dbReference type="PANTHER" id="PTHR11774">
    <property type="entry name" value="GERANYLGERANYL TRANSFERASE TYPE BETA SUBUNIT"/>
    <property type="match status" value="1"/>
</dbReference>
<dbReference type="InterPro" id="IPR008930">
    <property type="entry name" value="Terpenoid_cyclase/PrenylTrfase"/>
</dbReference>
<evidence type="ECO:0000256" key="4">
    <source>
        <dbReference type="ARBA" id="ARBA00022679"/>
    </source>
</evidence>
<accession>A0ABR4A3P9</accession>
<keyword evidence="5" id="KW-0479">Metal-binding</keyword>
<keyword evidence="10" id="KW-1185">Reference proteome</keyword>
<keyword evidence="4" id="KW-0808">Transferase</keyword>
<feature type="domain" description="Prenyltransferase alpha-alpha toroid" evidence="8">
    <location>
        <begin position="22"/>
        <end position="425"/>
    </location>
</feature>
<dbReference type="Proteomes" id="UP001590950">
    <property type="component" value="Unassembled WGS sequence"/>
</dbReference>
<dbReference type="InterPro" id="IPR045089">
    <property type="entry name" value="PGGT1B-like"/>
</dbReference>
<evidence type="ECO:0000256" key="5">
    <source>
        <dbReference type="ARBA" id="ARBA00022723"/>
    </source>
</evidence>
<evidence type="ECO:0000256" key="2">
    <source>
        <dbReference type="ARBA" id="ARBA00010497"/>
    </source>
</evidence>
<keyword evidence="3" id="KW-0637">Prenyltransferase</keyword>
<evidence type="ECO:0000256" key="3">
    <source>
        <dbReference type="ARBA" id="ARBA00022602"/>
    </source>
</evidence>
<evidence type="ECO:0000256" key="6">
    <source>
        <dbReference type="ARBA" id="ARBA00022737"/>
    </source>
</evidence>
<comment type="caution">
    <text evidence="9">The sequence shown here is derived from an EMBL/GenBank/DDBJ whole genome shotgun (WGS) entry which is preliminary data.</text>
</comment>
<evidence type="ECO:0000313" key="10">
    <source>
        <dbReference type="Proteomes" id="UP001590950"/>
    </source>
</evidence>
<dbReference type="EMBL" id="JBEFKJ010000022">
    <property type="protein sequence ID" value="KAL2040060.1"/>
    <property type="molecule type" value="Genomic_DNA"/>
</dbReference>
<sequence>MSTHAASPSQPAPNLRSDRSSFNKERHIKYWLRCLKTHLPTAYTSNDAQRMTLAFFILSALDVLGVLHTKTTPAERNEYVDWILRCQHPNGGFRGFTGTMVGEDAALENCAWDSANLAATYFACAALAVLGEGMEGVRKTECLNWVRGLQRRNGSFGEGIGKGGRVEGGEDMRFCYCAAAVRWMLRRGDVESIADIDVERLVEYIETSVTYEGGIAQAPFHEANAGLTYSGVGALSLLGKIPRKGRPSSDGKMMSPEFINDLTRWLVSRQTLMLQDIEDGLDVAEDEFAHPGSAPAPAPIAFPPTFHVLGGFPVPAEIALHGEPLALEVSPYDQQWVGVNGRCNKVADTCYSFWVGGTLGMLNQVYLQDFNGIRRYLLEKTQHMIGGFGKMPGDLPDILHSHHGLVTLATMREPDLKSIDPTLCISVSARENFEKQTAGGKVNRTL</sequence>
<comment type="similarity">
    <text evidence="2">Belongs to the protein prenyltransferase subunit beta family.</text>
</comment>
<comment type="cofactor">
    <cofactor evidence="1">
        <name>Zn(2+)</name>
        <dbReference type="ChEBI" id="CHEBI:29105"/>
    </cofactor>
</comment>
<evidence type="ECO:0000313" key="9">
    <source>
        <dbReference type="EMBL" id="KAL2040060.1"/>
    </source>
</evidence>
<evidence type="ECO:0000259" key="8">
    <source>
        <dbReference type="Pfam" id="PF00432"/>
    </source>
</evidence>
<keyword evidence="6" id="KW-0677">Repeat</keyword>
<dbReference type="PANTHER" id="PTHR11774:SF4">
    <property type="entry name" value="GERANYLGERANYL TRANSFERASE TYPE-1 SUBUNIT BETA"/>
    <property type="match status" value="1"/>
</dbReference>
<dbReference type="Pfam" id="PF00432">
    <property type="entry name" value="Prenyltrans"/>
    <property type="match status" value="1"/>
</dbReference>
<reference evidence="9 10" key="1">
    <citation type="submission" date="2024-09" db="EMBL/GenBank/DDBJ databases">
        <title>Rethinking Asexuality: The Enigmatic Case of Functional Sexual Genes in Lepraria (Stereocaulaceae).</title>
        <authorList>
            <person name="Doellman M."/>
            <person name="Sun Y."/>
            <person name="Barcenas-Pena A."/>
            <person name="Lumbsch H.T."/>
            <person name="Grewe F."/>
        </authorList>
    </citation>
    <scope>NUCLEOTIDE SEQUENCE [LARGE SCALE GENOMIC DNA]</scope>
    <source>
        <strain evidence="9 10">Mercado 3170</strain>
    </source>
</reference>
<name>A0ABR4A3P9_9LECA</name>
<proteinExistence type="inferred from homology"/>
<evidence type="ECO:0000256" key="1">
    <source>
        <dbReference type="ARBA" id="ARBA00001947"/>
    </source>
</evidence>